<dbReference type="AlphaFoldDB" id="A0A0F9P0E8"/>
<protein>
    <submittedName>
        <fullName evidence="1">Uncharacterized protein</fullName>
    </submittedName>
</protein>
<evidence type="ECO:0000313" key="1">
    <source>
        <dbReference type="EMBL" id="KKN23589.1"/>
    </source>
</evidence>
<name>A0A0F9P0E8_9ZZZZ</name>
<comment type="caution">
    <text evidence="1">The sequence shown here is derived from an EMBL/GenBank/DDBJ whole genome shotgun (WGS) entry which is preliminary data.</text>
</comment>
<dbReference type="EMBL" id="LAZR01002957">
    <property type="protein sequence ID" value="KKN23589.1"/>
    <property type="molecule type" value="Genomic_DNA"/>
</dbReference>
<reference evidence="1" key="1">
    <citation type="journal article" date="2015" name="Nature">
        <title>Complex archaea that bridge the gap between prokaryotes and eukaryotes.</title>
        <authorList>
            <person name="Spang A."/>
            <person name="Saw J.H."/>
            <person name="Jorgensen S.L."/>
            <person name="Zaremba-Niedzwiedzka K."/>
            <person name="Martijn J."/>
            <person name="Lind A.E."/>
            <person name="van Eijk R."/>
            <person name="Schleper C."/>
            <person name="Guy L."/>
            <person name="Ettema T.J."/>
        </authorList>
    </citation>
    <scope>NUCLEOTIDE SEQUENCE</scope>
</reference>
<proteinExistence type="predicted"/>
<accession>A0A0F9P0E8</accession>
<organism evidence="1">
    <name type="scientific">marine sediment metagenome</name>
    <dbReference type="NCBI Taxonomy" id="412755"/>
    <lineage>
        <taxon>unclassified sequences</taxon>
        <taxon>metagenomes</taxon>
        <taxon>ecological metagenomes</taxon>
    </lineage>
</organism>
<gene>
    <name evidence="1" type="ORF">LCGC14_0903380</name>
</gene>
<sequence>MAVAITVTQEHDLGDVLMVRGTLAFSGTYPTGGEALTGFAGLVKSTLKALDMLIHGKGGFVYTYDEVANKVQVFVNTAGGANAPLGEHTAAGYVGGVSGDVVSFVALFKKFV</sequence>